<dbReference type="InterPro" id="IPR014721">
    <property type="entry name" value="Ribsml_uS5_D2-typ_fold_subgr"/>
</dbReference>
<dbReference type="RefSeq" id="WP_073069190.1">
    <property type="nucleotide sequence ID" value="NZ_MPPI01000001.1"/>
</dbReference>
<evidence type="ECO:0000256" key="4">
    <source>
        <dbReference type="ARBA" id="ARBA00022679"/>
    </source>
</evidence>
<dbReference type="UniPathway" id="UPA00056">
    <property type="reaction ID" value="UER00094"/>
</dbReference>
<feature type="binding site" evidence="9">
    <location>
        <begin position="99"/>
        <end position="109"/>
    </location>
    <ligand>
        <name>ATP</name>
        <dbReference type="ChEBI" id="CHEBI:30616"/>
    </ligand>
</feature>
<dbReference type="AlphaFoldDB" id="A0A2T1DNZ0"/>
<dbReference type="Proteomes" id="UP000238634">
    <property type="component" value="Unassembled WGS sequence"/>
</dbReference>
<dbReference type="OrthoDB" id="9809438at2"/>
<dbReference type="GO" id="GO:0016114">
    <property type="term" value="P:terpenoid biosynthetic process"/>
    <property type="evidence" value="ECO:0007669"/>
    <property type="project" value="UniProtKB-UniRule"/>
</dbReference>
<comment type="function">
    <text evidence="9">Catalyzes the phosphorylation of the position 2 hydroxy group of 4-diphosphocytidyl-2C-methyl-D-erythritol.</text>
</comment>
<dbReference type="PANTHER" id="PTHR43527">
    <property type="entry name" value="4-DIPHOSPHOCYTIDYL-2-C-METHYL-D-ERYTHRITOL KINASE, CHLOROPLASTIC"/>
    <property type="match status" value="1"/>
</dbReference>
<dbReference type="InterPro" id="IPR006204">
    <property type="entry name" value="GHMP_kinase_N_dom"/>
</dbReference>
<dbReference type="InterPro" id="IPR036554">
    <property type="entry name" value="GHMP_kinase_C_sf"/>
</dbReference>
<keyword evidence="5 9" id="KW-0547">Nucleotide-binding</keyword>
<dbReference type="GO" id="GO:0050515">
    <property type="term" value="F:4-(cytidine 5'-diphospho)-2-C-methyl-D-erythritol kinase activity"/>
    <property type="evidence" value="ECO:0007669"/>
    <property type="project" value="UniProtKB-UniRule"/>
</dbReference>
<dbReference type="STRING" id="1920490.GCA_001895925_00917"/>
<dbReference type="Gene3D" id="3.30.70.890">
    <property type="entry name" value="GHMP kinase, C-terminal domain"/>
    <property type="match status" value="1"/>
</dbReference>
<evidence type="ECO:0000259" key="10">
    <source>
        <dbReference type="Pfam" id="PF00288"/>
    </source>
</evidence>
<evidence type="ECO:0000256" key="6">
    <source>
        <dbReference type="ARBA" id="ARBA00022777"/>
    </source>
</evidence>
<evidence type="ECO:0000256" key="7">
    <source>
        <dbReference type="ARBA" id="ARBA00022840"/>
    </source>
</evidence>
<keyword evidence="4 9" id="KW-0808">Transferase</keyword>
<keyword evidence="9" id="KW-0414">Isoprene biosynthesis</keyword>
<evidence type="ECO:0000256" key="9">
    <source>
        <dbReference type="HAMAP-Rule" id="MF_00061"/>
    </source>
</evidence>
<comment type="similarity">
    <text evidence="1 9">Belongs to the GHMP kinase family. IspE subfamily.</text>
</comment>
<name>A0A2T1DNZ0_9CYAN</name>
<reference evidence="12 13" key="2">
    <citation type="submission" date="2018-03" db="EMBL/GenBank/DDBJ databases">
        <title>The ancient ancestry and fast evolution of plastids.</title>
        <authorList>
            <person name="Moore K.R."/>
            <person name="Magnabosco C."/>
            <person name="Momper L."/>
            <person name="Gold D.A."/>
            <person name="Bosak T."/>
            <person name="Fournier G.P."/>
        </authorList>
    </citation>
    <scope>NUCLEOTIDE SEQUENCE [LARGE SCALE GENOMIC DNA]</scope>
    <source>
        <strain evidence="12 13">ULC007</strain>
    </source>
</reference>
<comment type="catalytic activity">
    <reaction evidence="9">
        <text>4-CDP-2-C-methyl-D-erythritol + ATP = 4-CDP-2-C-methyl-D-erythritol 2-phosphate + ADP + H(+)</text>
        <dbReference type="Rhea" id="RHEA:18437"/>
        <dbReference type="ChEBI" id="CHEBI:15378"/>
        <dbReference type="ChEBI" id="CHEBI:30616"/>
        <dbReference type="ChEBI" id="CHEBI:57823"/>
        <dbReference type="ChEBI" id="CHEBI:57919"/>
        <dbReference type="ChEBI" id="CHEBI:456216"/>
        <dbReference type="EC" id="2.7.1.148"/>
    </reaction>
</comment>
<evidence type="ECO:0000256" key="1">
    <source>
        <dbReference type="ARBA" id="ARBA00009684"/>
    </source>
</evidence>
<dbReference type="NCBIfam" id="TIGR00154">
    <property type="entry name" value="ispE"/>
    <property type="match status" value="1"/>
</dbReference>
<comment type="caution">
    <text evidence="12">The sequence shown here is derived from an EMBL/GenBank/DDBJ whole genome shotgun (WGS) entry which is preliminary data.</text>
</comment>
<dbReference type="Pfam" id="PF08544">
    <property type="entry name" value="GHMP_kinases_C"/>
    <property type="match status" value="1"/>
</dbReference>
<sequence>MRSYSLVAPAKINLYLQIVGDRPDGFHELVMVLQSIELADLVTVRPIGAETIQVRCNHPDVPQDQTNLAYKAADLMVRQFPDYFAKFGGVEINIQKRIPLGAGLAGGSSNAAAVLVGLDLMWNLGLTHSELQELGATLGSDIPFCISGGTSLATGRGEQLDGLPDLHDIYVVLAKYRDLPVSTPWAYKTYRQQFGDTYPKSVSEIETRKQQSRGMMAAIAQQNLAQIGKLLHNDLERVVLPEYLQVQQLRDRFQSLGVLGTMMSGSGSTVFGLVESQAHAEQVREQMKGAIADPNLDLWVTRFCPSGVRLATS</sequence>
<dbReference type="EC" id="2.7.1.148" evidence="2 9"/>
<organism evidence="12 13">
    <name type="scientific">Phormidesmis priestleyi ULC007</name>
    <dbReference type="NCBI Taxonomy" id="1920490"/>
    <lineage>
        <taxon>Bacteria</taxon>
        <taxon>Bacillati</taxon>
        <taxon>Cyanobacteriota</taxon>
        <taxon>Cyanophyceae</taxon>
        <taxon>Leptolyngbyales</taxon>
        <taxon>Leptolyngbyaceae</taxon>
        <taxon>Phormidesmis</taxon>
    </lineage>
</organism>
<accession>A0A2T1DNZ0</accession>
<protein>
    <recommendedName>
        <fullName evidence="3 9">4-diphosphocytidyl-2-C-methyl-D-erythritol kinase</fullName>
        <shortName evidence="9">CMK</shortName>
        <ecNumber evidence="2 9">2.7.1.148</ecNumber>
    </recommendedName>
    <alternativeName>
        <fullName evidence="8 9">4-(cytidine-5'-diphospho)-2-C-methyl-D-erythritol kinase</fullName>
    </alternativeName>
</protein>
<evidence type="ECO:0000256" key="8">
    <source>
        <dbReference type="ARBA" id="ARBA00032554"/>
    </source>
</evidence>
<feature type="active site" evidence="9">
    <location>
        <position position="11"/>
    </location>
</feature>
<evidence type="ECO:0000313" key="12">
    <source>
        <dbReference type="EMBL" id="PSB22172.1"/>
    </source>
</evidence>
<dbReference type="InterPro" id="IPR020568">
    <property type="entry name" value="Ribosomal_Su5_D2-typ_SF"/>
</dbReference>
<feature type="domain" description="GHMP kinase N-terminal" evidence="10">
    <location>
        <begin position="67"/>
        <end position="149"/>
    </location>
</feature>
<dbReference type="PANTHER" id="PTHR43527:SF2">
    <property type="entry name" value="4-DIPHOSPHOCYTIDYL-2-C-METHYL-D-ERYTHRITOL KINASE, CHLOROPLASTIC"/>
    <property type="match status" value="1"/>
</dbReference>
<evidence type="ECO:0000259" key="11">
    <source>
        <dbReference type="Pfam" id="PF08544"/>
    </source>
</evidence>
<comment type="pathway">
    <text evidence="9">Isoprenoid biosynthesis; isopentenyl diphosphate biosynthesis via DXP pathway; isopentenyl diphosphate from 1-deoxy-D-xylulose 5-phosphate: step 3/6.</text>
</comment>
<dbReference type="SUPFAM" id="SSF54211">
    <property type="entry name" value="Ribosomal protein S5 domain 2-like"/>
    <property type="match status" value="1"/>
</dbReference>
<dbReference type="GO" id="GO:0005524">
    <property type="term" value="F:ATP binding"/>
    <property type="evidence" value="ECO:0007669"/>
    <property type="project" value="UniProtKB-UniRule"/>
</dbReference>
<dbReference type="Gene3D" id="3.30.230.10">
    <property type="match status" value="1"/>
</dbReference>
<gene>
    <name evidence="9" type="primary">ispE</name>
    <name evidence="12" type="ORF">C7B65_01845</name>
</gene>
<evidence type="ECO:0000256" key="3">
    <source>
        <dbReference type="ARBA" id="ARBA00017473"/>
    </source>
</evidence>
<evidence type="ECO:0000256" key="5">
    <source>
        <dbReference type="ARBA" id="ARBA00022741"/>
    </source>
</evidence>
<proteinExistence type="inferred from homology"/>
<keyword evidence="6 9" id="KW-0418">Kinase</keyword>
<evidence type="ECO:0000256" key="2">
    <source>
        <dbReference type="ARBA" id="ARBA00012052"/>
    </source>
</evidence>
<dbReference type="HAMAP" id="MF_00061">
    <property type="entry name" value="IspE"/>
    <property type="match status" value="1"/>
</dbReference>
<dbReference type="GO" id="GO:0019288">
    <property type="term" value="P:isopentenyl diphosphate biosynthetic process, methylerythritol 4-phosphate pathway"/>
    <property type="evidence" value="ECO:0007669"/>
    <property type="project" value="UniProtKB-UniRule"/>
</dbReference>
<dbReference type="EMBL" id="PVWG01000001">
    <property type="protein sequence ID" value="PSB22172.1"/>
    <property type="molecule type" value="Genomic_DNA"/>
</dbReference>
<feature type="domain" description="GHMP kinase C-terminal" evidence="11">
    <location>
        <begin position="215"/>
        <end position="288"/>
    </location>
</feature>
<keyword evidence="13" id="KW-1185">Reference proteome</keyword>
<dbReference type="SUPFAM" id="SSF55060">
    <property type="entry name" value="GHMP Kinase, C-terminal domain"/>
    <property type="match status" value="1"/>
</dbReference>
<dbReference type="PIRSF" id="PIRSF010376">
    <property type="entry name" value="IspE"/>
    <property type="match status" value="1"/>
</dbReference>
<reference evidence="12 13" key="1">
    <citation type="submission" date="2018-02" db="EMBL/GenBank/DDBJ databases">
        <authorList>
            <person name="Cohen D.B."/>
            <person name="Kent A.D."/>
        </authorList>
    </citation>
    <scope>NUCLEOTIDE SEQUENCE [LARGE SCALE GENOMIC DNA]</scope>
    <source>
        <strain evidence="12 13">ULC007</strain>
    </source>
</reference>
<evidence type="ECO:0000313" key="13">
    <source>
        <dbReference type="Proteomes" id="UP000238634"/>
    </source>
</evidence>
<dbReference type="InterPro" id="IPR013750">
    <property type="entry name" value="GHMP_kinase_C_dom"/>
</dbReference>
<dbReference type="Pfam" id="PF00288">
    <property type="entry name" value="GHMP_kinases_N"/>
    <property type="match status" value="1"/>
</dbReference>
<keyword evidence="7 9" id="KW-0067">ATP-binding</keyword>
<feature type="active site" evidence="9">
    <location>
        <position position="141"/>
    </location>
</feature>
<dbReference type="InterPro" id="IPR004424">
    <property type="entry name" value="IspE"/>
</dbReference>